<organism evidence="1 2">
    <name type="scientific">Phytophthora citrophthora</name>
    <dbReference type="NCBI Taxonomy" id="4793"/>
    <lineage>
        <taxon>Eukaryota</taxon>
        <taxon>Sar</taxon>
        <taxon>Stramenopiles</taxon>
        <taxon>Oomycota</taxon>
        <taxon>Peronosporomycetes</taxon>
        <taxon>Peronosporales</taxon>
        <taxon>Peronosporaceae</taxon>
        <taxon>Phytophthora</taxon>
    </lineage>
</organism>
<reference evidence="1" key="1">
    <citation type="submission" date="2023-08" db="EMBL/GenBank/DDBJ databases">
        <title>Reference Genome Resource for the Citrus Pathogen Phytophthora citrophthora.</title>
        <authorList>
            <person name="Moller H."/>
            <person name="Coetzee B."/>
            <person name="Rose L.J."/>
            <person name="Van Niekerk J.M."/>
        </authorList>
    </citation>
    <scope>NUCLEOTIDE SEQUENCE</scope>
    <source>
        <strain evidence="1">STE-U-9442</strain>
    </source>
</reference>
<dbReference type="Proteomes" id="UP001259832">
    <property type="component" value="Unassembled WGS sequence"/>
</dbReference>
<evidence type="ECO:0000313" key="1">
    <source>
        <dbReference type="EMBL" id="KAK1929498.1"/>
    </source>
</evidence>
<evidence type="ECO:0008006" key="3">
    <source>
        <dbReference type="Google" id="ProtNLM"/>
    </source>
</evidence>
<accession>A0AAD9LAM6</accession>
<gene>
    <name evidence="1" type="ORF">P3T76_015066</name>
</gene>
<sequence>MFGTHRTIYNKLVEVSKKDCYKLSKIELDDKYRGISQKHSLTEYLPECHLEVPEEIMNETYRDFAKAIKSSRALYDSLKENDKKTTFPSLKFKSRKDNTTSNEI</sequence>
<dbReference type="AlphaFoldDB" id="A0AAD9LAM6"/>
<name>A0AAD9LAM6_9STRA</name>
<proteinExistence type="predicted"/>
<evidence type="ECO:0000313" key="2">
    <source>
        <dbReference type="Proteomes" id="UP001259832"/>
    </source>
</evidence>
<keyword evidence="2" id="KW-1185">Reference proteome</keyword>
<protein>
    <recommendedName>
        <fullName evidence="3">Transposase putative helix-turn-helix domain-containing protein</fullName>
    </recommendedName>
</protein>
<comment type="caution">
    <text evidence="1">The sequence shown here is derived from an EMBL/GenBank/DDBJ whole genome shotgun (WGS) entry which is preliminary data.</text>
</comment>
<dbReference type="EMBL" id="JASMQC010000048">
    <property type="protein sequence ID" value="KAK1929498.1"/>
    <property type="molecule type" value="Genomic_DNA"/>
</dbReference>